<accession>A0A6S4PDS1</accession>
<protein>
    <submittedName>
        <fullName evidence="1">Uncharacterized protein</fullName>
    </submittedName>
</protein>
<reference evidence="1 2" key="1">
    <citation type="journal article" date="2013" name="PLoS Genet.">
        <title>Expanding the Marine Virosphere Using Metagenomics.</title>
        <authorList>
            <person name="Mizuno C.M."/>
            <person name="Rodriguez-Valera F."/>
            <person name="Kimes N.E."/>
            <person name="Ghai R."/>
        </authorList>
    </citation>
    <scope>NUCLEOTIDE SEQUENCE [LARGE SCALE GENOMIC DNA]</scope>
    <source>
        <strain evidence="1">UvMED-CGR-U-MedDCM-OCT-S35-C6</strain>
    </source>
</reference>
<sequence length="57" mass="6818">MAKIHRAVQKIQNNEAKEKWQFTQDKNVFFDLYNKTKSKALKLKMFHFAIEEGFINA</sequence>
<dbReference type="Proteomes" id="UP000504827">
    <property type="component" value="Segment"/>
</dbReference>
<evidence type="ECO:0000313" key="1">
    <source>
        <dbReference type="EMBL" id="BAQ94178.1"/>
    </source>
</evidence>
<organism evidence="1 2">
    <name type="scientific">uncultured phage_MedDCM-OCT-S35-C6</name>
    <dbReference type="NCBI Taxonomy" id="2741075"/>
    <lineage>
        <taxon>Viruses</taxon>
        <taxon>Duplodnaviria</taxon>
        <taxon>Heunggongvirae</taxon>
        <taxon>Uroviricota</taxon>
        <taxon>Caudoviricetes</taxon>
        <taxon>Autographivirales</taxon>
        <taxon>Pelagivirus</taxon>
        <taxon>Pelagivirus S35C6</taxon>
    </lineage>
</organism>
<keyword evidence="2" id="KW-1185">Reference proteome</keyword>
<evidence type="ECO:0000313" key="2">
    <source>
        <dbReference type="Proteomes" id="UP000504827"/>
    </source>
</evidence>
<name>A0A6S4PDS1_9CAUD</name>
<dbReference type="EMBL" id="AP013542">
    <property type="protein sequence ID" value="BAQ94178.1"/>
    <property type="molecule type" value="Genomic_DNA"/>
</dbReference>
<proteinExistence type="predicted"/>